<protein>
    <submittedName>
        <fullName evidence="1">Uncharacterized protein</fullName>
    </submittedName>
</protein>
<dbReference type="eggNOG" id="ENOG5033XW4">
    <property type="taxonomic scope" value="Bacteria"/>
</dbReference>
<sequence length="139" mass="16426">MLSLSCFRCLDVLRYGRWTIVERRKDFLSACSFLYADRLGRGVQRGATPLAYWEIFSGHGVKREENPLISYGIFSFENIRTVLTTWAFAPATSFPYNLKSPRFLHRCCRLDLFLRRHTWTAPEYLNTLHAWKYRMHGLP</sequence>
<dbReference type="AlphaFoldDB" id="H1PZE1"/>
<gene>
    <name evidence="1" type="ORF">HMPREF9140_00029</name>
</gene>
<comment type="caution">
    <text evidence="1">The sequence shown here is derived from an EMBL/GenBank/DDBJ whole genome shotgun (WGS) entry which is preliminary data.</text>
</comment>
<keyword evidence="2" id="KW-1185">Reference proteome</keyword>
<organism evidence="1 2">
    <name type="scientific">Prevotella micans F0438</name>
    <dbReference type="NCBI Taxonomy" id="883158"/>
    <lineage>
        <taxon>Bacteria</taxon>
        <taxon>Pseudomonadati</taxon>
        <taxon>Bacteroidota</taxon>
        <taxon>Bacteroidia</taxon>
        <taxon>Bacteroidales</taxon>
        <taxon>Prevotellaceae</taxon>
        <taxon>Prevotella</taxon>
    </lineage>
</organism>
<dbReference type="Proteomes" id="UP000016023">
    <property type="component" value="Unassembled WGS sequence"/>
</dbReference>
<evidence type="ECO:0000313" key="1">
    <source>
        <dbReference type="EMBL" id="EHO74986.1"/>
    </source>
</evidence>
<reference evidence="1 2" key="1">
    <citation type="submission" date="2011-12" db="EMBL/GenBank/DDBJ databases">
        <title>The Genome Sequence of Prevotella micans F0438.</title>
        <authorList>
            <consortium name="The Broad Institute Genome Sequencing Platform"/>
            <person name="Earl A."/>
            <person name="Ward D."/>
            <person name="Feldgarden M."/>
            <person name="Gevers D."/>
            <person name="Izard J."/>
            <person name="Baranova O.V."/>
            <person name="Blanton J.M."/>
            <person name="Wade W.G."/>
            <person name="Dewhirst F.E."/>
            <person name="Young S.K."/>
            <person name="Zeng Q."/>
            <person name="Gargeya S."/>
            <person name="Fitzgerald M."/>
            <person name="Haas B."/>
            <person name="Abouelleil A."/>
            <person name="Alvarado L."/>
            <person name="Arachchi H.M."/>
            <person name="Berlin A."/>
            <person name="Chapman S.B."/>
            <person name="Gearin G."/>
            <person name="Goldberg J."/>
            <person name="Griggs A."/>
            <person name="Gujja S."/>
            <person name="Hansen M."/>
            <person name="Heiman D."/>
            <person name="Howarth C."/>
            <person name="Larimer J."/>
            <person name="Lui A."/>
            <person name="MacDonald P.J.P."/>
            <person name="McCowen C."/>
            <person name="Montmayeur A."/>
            <person name="Murphy C."/>
            <person name="Neiman D."/>
            <person name="Pearson M."/>
            <person name="Priest M."/>
            <person name="Roberts A."/>
            <person name="Saif S."/>
            <person name="Shea T."/>
            <person name="Sisk P."/>
            <person name="Stolte C."/>
            <person name="Sykes S."/>
            <person name="Wortman J."/>
            <person name="Nusbaum C."/>
            <person name="Birren B."/>
        </authorList>
    </citation>
    <scope>NUCLEOTIDE SEQUENCE [LARGE SCALE GENOMIC DNA]</scope>
    <source>
        <strain evidence="1 2">F0438</strain>
    </source>
</reference>
<dbReference type="EMBL" id="AGWK01000001">
    <property type="protein sequence ID" value="EHO74986.1"/>
    <property type="molecule type" value="Genomic_DNA"/>
</dbReference>
<accession>H1PZE1</accession>
<name>H1PZE1_9BACT</name>
<evidence type="ECO:0000313" key="2">
    <source>
        <dbReference type="Proteomes" id="UP000016023"/>
    </source>
</evidence>
<dbReference type="HOGENOM" id="CLU_1853396_0_0_10"/>
<proteinExistence type="predicted"/>